<dbReference type="GO" id="GO:0003700">
    <property type="term" value="F:DNA-binding transcription factor activity"/>
    <property type="evidence" value="ECO:0007669"/>
    <property type="project" value="TreeGrafter"/>
</dbReference>
<dbReference type="InterPro" id="IPR050109">
    <property type="entry name" value="HTH-type_TetR-like_transc_reg"/>
</dbReference>
<dbReference type="RefSeq" id="WP_005190979.1">
    <property type="nucleotide sequence ID" value="NZ_CP045804.1"/>
</dbReference>
<dbReference type="PANTHER" id="PTHR30055:SF184">
    <property type="entry name" value="HTH-TYPE TRANSCRIPTIONAL REGULATOR ETHR"/>
    <property type="match status" value="1"/>
</dbReference>
<dbReference type="Gene3D" id="1.10.10.60">
    <property type="entry name" value="Homeodomain-like"/>
    <property type="match status" value="1"/>
</dbReference>
<dbReference type="InterPro" id="IPR009057">
    <property type="entry name" value="Homeodomain-like_sf"/>
</dbReference>
<organism evidence="2">
    <name type="scientific">Gordonia amarae</name>
    <dbReference type="NCBI Taxonomy" id="36821"/>
    <lineage>
        <taxon>Bacteria</taxon>
        <taxon>Bacillati</taxon>
        <taxon>Actinomycetota</taxon>
        <taxon>Actinomycetes</taxon>
        <taxon>Mycobacteriales</taxon>
        <taxon>Gordoniaceae</taxon>
        <taxon>Gordonia</taxon>
    </lineage>
</organism>
<sequence>MTDPAPAVFDRRSPTRGDQRRANLLRALHELLQSRTFEQINIADITSAAGVSRSGFYFYFTDKAAAVAALAADMHSETIAATNLMFVRSASPRERIAGSIRATFASWEQHQQVFAAILAARQHNPEVREVWDAARTALVAPVAEMIDTDRAAGLAPDGPDSVTLATVLLELNERSLEQLGVGTGPGVAERIDTLIEVWSRSIYSNTTQEK</sequence>
<dbReference type="Pfam" id="PF00440">
    <property type="entry name" value="TetR_N"/>
    <property type="match status" value="1"/>
</dbReference>
<dbReference type="EMBL" id="CP045810">
    <property type="protein sequence ID" value="QHN38688.1"/>
    <property type="molecule type" value="Genomic_DNA"/>
</dbReference>
<evidence type="ECO:0000313" key="2">
    <source>
        <dbReference type="EMBL" id="QHN38688.1"/>
    </source>
</evidence>
<dbReference type="Gene3D" id="1.10.357.10">
    <property type="entry name" value="Tetracycline Repressor, domain 2"/>
    <property type="match status" value="1"/>
</dbReference>
<protein>
    <submittedName>
        <fullName evidence="2">TetR family transcriptional regulator</fullName>
    </submittedName>
</protein>
<dbReference type="InterPro" id="IPR049397">
    <property type="entry name" value="EthR_C"/>
</dbReference>
<keyword evidence="1" id="KW-0238">DNA-binding</keyword>
<dbReference type="InterPro" id="IPR036271">
    <property type="entry name" value="Tet_transcr_reg_TetR-rel_C_sf"/>
</dbReference>
<dbReference type="InterPro" id="IPR001647">
    <property type="entry name" value="HTH_TetR"/>
</dbReference>
<dbReference type="Pfam" id="PF21313">
    <property type="entry name" value="EthR_C"/>
    <property type="match status" value="1"/>
</dbReference>
<dbReference type="PROSITE" id="PS50977">
    <property type="entry name" value="HTH_TETR_2"/>
    <property type="match status" value="1"/>
</dbReference>
<dbReference type="PANTHER" id="PTHR30055">
    <property type="entry name" value="HTH-TYPE TRANSCRIPTIONAL REGULATOR RUTR"/>
    <property type="match status" value="1"/>
</dbReference>
<gene>
    <name evidence="2" type="ORF">GII30_05370</name>
</gene>
<reference evidence="2" key="1">
    <citation type="journal article" date="2021" name="Nat. Microbiol.">
        <title>Cocultivation of an ultrasmall environmental parasitic bacterium with lytic ability against bacteria associated with wastewater foams.</title>
        <authorList>
            <person name="Batinovic S."/>
            <person name="Rose J.J.A."/>
            <person name="Ratcliffe J."/>
            <person name="Seviour R.J."/>
            <person name="Petrovski S."/>
        </authorList>
    </citation>
    <scope>NUCLEOTIDE SEQUENCE</scope>
    <source>
        <strain evidence="2">CON44</strain>
    </source>
</reference>
<proteinExistence type="predicted"/>
<dbReference type="SUPFAM" id="SSF48498">
    <property type="entry name" value="Tetracyclin repressor-like, C-terminal domain"/>
    <property type="match status" value="1"/>
</dbReference>
<dbReference type="GO" id="GO:0000976">
    <property type="term" value="F:transcription cis-regulatory region binding"/>
    <property type="evidence" value="ECO:0007669"/>
    <property type="project" value="TreeGrafter"/>
</dbReference>
<name>A0A857KUS8_9ACTN</name>
<evidence type="ECO:0000256" key="1">
    <source>
        <dbReference type="ARBA" id="ARBA00023125"/>
    </source>
</evidence>
<accession>A0A857KUS8</accession>
<dbReference type="AlphaFoldDB" id="A0A857KUS8"/>
<dbReference type="SUPFAM" id="SSF46689">
    <property type="entry name" value="Homeodomain-like"/>
    <property type="match status" value="1"/>
</dbReference>